<proteinExistence type="predicted"/>
<feature type="region of interest" description="Disordered" evidence="9">
    <location>
        <begin position="982"/>
        <end position="1033"/>
    </location>
</feature>
<evidence type="ECO:0000313" key="12">
    <source>
        <dbReference type="EMBL" id="OAE34144.1"/>
    </source>
</evidence>
<feature type="domain" description="TF-B3" evidence="10">
    <location>
        <begin position="402"/>
        <end position="503"/>
    </location>
</feature>
<feature type="compositionally biased region" description="Basic and acidic residues" evidence="9">
    <location>
        <begin position="983"/>
        <end position="999"/>
    </location>
</feature>
<sequence>MLNSCIGSRIAYWLLCCGLCSTKGVFARLFTPMMQRVHCGCIASLYSFVLLDAGGVECFSCATKTAPALPLKHLQHSVVPPAPQPQRVDPLAARGWSETFGARAARNIEVGTTWQPYSSAWYPPNTAGFPIVRLQAELDRPVEGSHAEPTLKGLVIRNEDAYPESKFPPTKDSSASAEHPRGDSPDGELHAVESSPTCFSRDPGAVGPDNVQGDCDGESLRVGVATSIGLENIIGSSGKVGVDVTRVITGKSLFPTQDLLNAGPSTGLSMSIGTSARKEGAGEGSQQGGILGPAGALTTPAGAGSSGVSAESRDLASKFTGLSPYRSRHRQLLPRPYHAGTASPNSNAEVKSNEAGSVRVARPPGQGRGRNQLLPRYWPRITDQELQQITSGDSNATITPLFEKMLSASDAGRIGRLVLPKACAEAYFPAISQPEGLPMKIQDITGKEWLFQFRFWPNNNSRMYVLEGVTPCIQSMQLLAGDTVTFSRLDPEGKLVMGYRRAPALLTSQDPKTATRGTSANVSKGLSCGSIDGLYASTGASLLSVSANAEARNKSGQSDVSDSGYGWSKAEKGMGKEGSMLEALSQVDRKQRGRPLGGKSKRLRLENEDSLELKNSWEEAQELLRPPPSVVPSIVTIEGHEFEEYEEPPIFTKRTIFTSRQSGEQDQWAQCDECGSWRRVPPEVLVTARWTCTDNTWDHKRAMCSAPQELSNDDVDHLLGLIPGEGRTCVKSPFFSTRSVVWGFSGYCRRFWVEVLGEGVGVLSQVQGVELTSGVDRVAHLSHSVYLDGSHEHDLAGPDGQNALRTDEARVAEGVDQLQLPVLGEGLGVGRESGGVPTVVKSPGNSPVKYDGVAPEKWPKYRLGSVRKGPIENLSDHLEFAIPEKNDTKAVGSGPMVVETSAGLDALAIAAAMGETGRVSTSPSSPARTTKHPRHRPGCTCIVCIQPPSGKGPKHKQNCLCNVCVTVKRRFKTLMLRRKKRLSEREAEGYVRRKRKDDVEVSSSSKLVTDAGSLADGGSRHESSGGGTVVEGPRRDDALVADISNSSGLTAFGLSFPSTNAGEDALVSKGQIDLNSQPEREEEPTKLGRVSMKQLLQDASQPLDTYLKQQGMTSLFGSQAAETSGAVGHCGGNSEKKSDEQSSSQCQDHSNEEASQTSARIQGDSAGIPNQAGAQTQARMQGLCSWI</sequence>
<dbReference type="SMART" id="SM01019">
    <property type="entry name" value="B3"/>
    <property type="match status" value="1"/>
</dbReference>
<dbReference type="AlphaFoldDB" id="A0A176WMP6"/>
<comment type="subcellular location">
    <subcellularLocation>
        <location evidence="1">Nucleus</location>
    </subcellularLocation>
</comment>
<dbReference type="Proteomes" id="UP000077202">
    <property type="component" value="Unassembled WGS sequence"/>
</dbReference>
<evidence type="ECO:0000256" key="3">
    <source>
        <dbReference type="ARBA" id="ARBA00022771"/>
    </source>
</evidence>
<dbReference type="InterPro" id="IPR003340">
    <property type="entry name" value="B3_DNA-bd"/>
</dbReference>
<evidence type="ECO:0000259" key="11">
    <source>
        <dbReference type="PROSITE" id="PS51050"/>
    </source>
</evidence>
<evidence type="ECO:0000256" key="9">
    <source>
        <dbReference type="SAM" id="MobiDB-lite"/>
    </source>
</evidence>
<dbReference type="InterPro" id="IPR057743">
    <property type="entry name" value="Zfn_VAL1-3_N"/>
</dbReference>
<accession>A0A176WMP6</accession>
<dbReference type="GO" id="GO:0006355">
    <property type="term" value="P:regulation of DNA-templated transcription"/>
    <property type="evidence" value="ECO:0007669"/>
    <property type="project" value="UniProtKB-ARBA"/>
</dbReference>
<comment type="caution">
    <text evidence="12">The sequence shown here is derived from an EMBL/GenBank/DDBJ whole genome shotgun (WGS) entry which is preliminary data.</text>
</comment>
<dbReference type="FunFam" id="2.40.330.10:FF:000006">
    <property type="entry name" value="B3 domain-containing transcription repressor VAL1"/>
    <property type="match status" value="1"/>
</dbReference>
<evidence type="ECO:0000256" key="8">
    <source>
        <dbReference type="ARBA" id="ARBA00023242"/>
    </source>
</evidence>
<feature type="region of interest" description="Disordered" evidence="9">
    <location>
        <begin position="275"/>
        <end position="296"/>
    </location>
</feature>
<feature type="region of interest" description="Disordered" evidence="9">
    <location>
        <begin position="1123"/>
        <end position="1187"/>
    </location>
</feature>
<feature type="region of interest" description="Disordered" evidence="9">
    <location>
        <begin position="915"/>
        <end position="935"/>
    </location>
</feature>
<name>A0A176WMP6_MARPO</name>
<keyword evidence="8" id="KW-0539">Nucleus</keyword>
<dbReference type="GO" id="GO:0003677">
    <property type="term" value="F:DNA binding"/>
    <property type="evidence" value="ECO:0007669"/>
    <property type="project" value="UniProtKB-KW"/>
</dbReference>
<dbReference type="InterPro" id="IPR011124">
    <property type="entry name" value="Znf_CW"/>
</dbReference>
<dbReference type="PROSITE" id="PS51050">
    <property type="entry name" value="ZF_CW"/>
    <property type="match status" value="1"/>
</dbReference>
<evidence type="ECO:0000256" key="7">
    <source>
        <dbReference type="ARBA" id="ARBA00023163"/>
    </source>
</evidence>
<dbReference type="GO" id="GO:0008270">
    <property type="term" value="F:zinc ion binding"/>
    <property type="evidence" value="ECO:0007669"/>
    <property type="project" value="UniProtKB-KW"/>
</dbReference>
<keyword evidence="6" id="KW-0238">DNA-binding</keyword>
<evidence type="ECO:0000256" key="1">
    <source>
        <dbReference type="ARBA" id="ARBA00004123"/>
    </source>
</evidence>
<dbReference type="PANTHER" id="PTHR46245">
    <property type="entry name" value="B3 DOMAIN-CONTAINING PROTEIN OS07G0563300"/>
    <property type="match status" value="1"/>
</dbReference>
<keyword evidence="2" id="KW-0479">Metal-binding</keyword>
<dbReference type="PANTHER" id="PTHR46245:SF2">
    <property type="entry name" value="B3 DOMAIN-CONTAINING TRANSCRIPTION REPRESSOR VAL2"/>
    <property type="match status" value="1"/>
</dbReference>
<dbReference type="InterPro" id="IPR015300">
    <property type="entry name" value="DNA-bd_pseudobarrel_sf"/>
</dbReference>
<feature type="region of interest" description="Disordered" evidence="9">
    <location>
        <begin position="335"/>
        <end position="372"/>
    </location>
</feature>
<dbReference type="GO" id="GO:0005634">
    <property type="term" value="C:nucleus"/>
    <property type="evidence" value="ECO:0007669"/>
    <property type="project" value="UniProtKB-SubCell"/>
</dbReference>
<dbReference type="EMBL" id="LVLJ01000445">
    <property type="protein sequence ID" value="OAE34144.1"/>
    <property type="molecule type" value="Genomic_DNA"/>
</dbReference>
<dbReference type="Gene3D" id="2.40.330.10">
    <property type="entry name" value="DNA-binding pseudobarrel domain"/>
    <property type="match status" value="1"/>
</dbReference>
<gene>
    <name evidence="12" type="ORF">AXG93_1593s1020</name>
</gene>
<feature type="compositionally biased region" description="Basic and acidic residues" evidence="9">
    <location>
        <begin position="178"/>
        <end position="191"/>
    </location>
</feature>
<keyword evidence="3" id="KW-0863">Zinc-finger</keyword>
<dbReference type="SUPFAM" id="SSF101936">
    <property type="entry name" value="DNA-binding pseudobarrel domain"/>
    <property type="match status" value="1"/>
</dbReference>
<dbReference type="CDD" id="cd10017">
    <property type="entry name" value="B3_DNA"/>
    <property type="match status" value="1"/>
</dbReference>
<protein>
    <recommendedName>
        <fullName evidence="14">CW-type domain-containing protein</fullName>
    </recommendedName>
</protein>
<keyword evidence="7" id="KW-0804">Transcription</keyword>
<evidence type="ECO:0008006" key="14">
    <source>
        <dbReference type="Google" id="ProtNLM"/>
    </source>
</evidence>
<dbReference type="Pfam" id="PF07496">
    <property type="entry name" value="zf-CW"/>
    <property type="match status" value="1"/>
</dbReference>
<keyword evidence="5" id="KW-0805">Transcription regulation</keyword>
<feature type="domain" description="CW-type" evidence="11">
    <location>
        <begin position="662"/>
        <end position="712"/>
    </location>
</feature>
<organism evidence="12 13">
    <name type="scientific">Marchantia polymorpha subsp. ruderalis</name>
    <dbReference type="NCBI Taxonomy" id="1480154"/>
    <lineage>
        <taxon>Eukaryota</taxon>
        <taxon>Viridiplantae</taxon>
        <taxon>Streptophyta</taxon>
        <taxon>Embryophyta</taxon>
        <taxon>Marchantiophyta</taxon>
        <taxon>Marchantiopsida</taxon>
        <taxon>Marchantiidae</taxon>
        <taxon>Marchantiales</taxon>
        <taxon>Marchantiaceae</taxon>
        <taxon>Marchantia</taxon>
    </lineage>
</organism>
<evidence type="ECO:0000256" key="4">
    <source>
        <dbReference type="ARBA" id="ARBA00022833"/>
    </source>
</evidence>
<feature type="region of interest" description="Disordered" evidence="9">
    <location>
        <begin position="584"/>
        <end position="603"/>
    </location>
</feature>
<reference evidence="12" key="1">
    <citation type="submission" date="2016-03" db="EMBL/GenBank/DDBJ databases">
        <title>Mechanisms controlling the formation of the plant cell surface in tip-growing cells are functionally conserved among land plants.</title>
        <authorList>
            <person name="Honkanen S."/>
            <person name="Jones V.A."/>
            <person name="Morieri G."/>
            <person name="Champion C."/>
            <person name="Hetherington A.J."/>
            <person name="Kelly S."/>
            <person name="Saint-Marcoux D."/>
            <person name="Proust H."/>
            <person name="Prescott H."/>
            <person name="Dolan L."/>
        </authorList>
    </citation>
    <scope>NUCLEOTIDE SEQUENCE [LARGE SCALE GENOMIC DNA]</scope>
    <source>
        <tissue evidence="12">Whole gametophyte</tissue>
    </source>
</reference>
<feature type="region of interest" description="Disordered" evidence="9">
    <location>
        <begin position="143"/>
        <end position="214"/>
    </location>
</feature>
<evidence type="ECO:0000256" key="2">
    <source>
        <dbReference type="ARBA" id="ARBA00022723"/>
    </source>
</evidence>
<keyword evidence="13" id="KW-1185">Reference proteome</keyword>
<feature type="region of interest" description="Disordered" evidence="9">
    <location>
        <begin position="550"/>
        <end position="577"/>
    </location>
</feature>
<evidence type="ECO:0000256" key="5">
    <source>
        <dbReference type="ARBA" id="ARBA00023015"/>
    </source>
</evidence>
<dbReference type="Gene3D" id="3.30.40.100">
    <property type="match status" value="1"/>
</dbReference>
<dbReference type="Pfam" id="PF25813">
    <property type="entry name" value="zf_VAL1_N"/>
    <property type="match status" value="1"/>
</dbReference>
<dbReference type="PROSITE" id="PS50863">
    <property type="entry name" value="B3"/>
    <property type="match status" value="1"/>
</dbReference>
<evidence type="ECO:0000259" key="10">
    <source>
        <dbReference type="PROSITE" id="PS50863"/>
    </source>
</evidence>
<dbReference type="Pfam" id="PF02362">
    <property type="entry name" value="B3"/>
    <property type="match status" value="1"/>
</dbReference>
<feature type="compositionally biased region" description="Gly residues" evidence="9">
    <location>
        <begin position="282"/>
        <end position="292"/>
    </location>
</feature>
<evidence type="ECO:0000256" key="6">
    <source>
        <dbReference type="ARBA" id="ARBA00023125"/>
    </source>
</evidence>
<evidence type="ECO:0000313" key="13">
    <source>
        <dbReference type="Proteomes" id="UP000077202"/>
    </source>
</evidence>
<keyword evidence="4" id="KW-0862">Zinc</keyword>
<feature type="compositionally biased region" description="Polar residues" evidence="9">
    <location>
        <begin position="918"/>
        <end position="928"/>
    </location>
</feature>